<feature type="domain" description="Urease accessory protein UreH-like transmembrane" evidence="2">
    <location>
        <begin position="5"/>
        <end position="203"/>
    </location>
</feature>
<dbReference type="Proteomes" id="UP000182360">
    <property type="component" value="Unassembled WGS sequence"/>
</dbReference>
<feature type="transmembrane region" description="Helical" evidence="1">
    <location>
        <begin position="6"/>
        <end position="29"/>
    </location>
</feature>
<dbReference type="RefSeq" id="WP_074645375.1">
    <property type="nucleotide sequence ID" value="NZ_FOFU01000012.1"/>
</dbReference>
<dbReference type="Pfam" id="PF13386">
    <property type="entry name" value="DsbD_2"/>
    <property type="match status" value="1"/>
</dbReference>
<accession>A0A1H9JB74</accession>
<evidence type="ECO:0000256" key="1">
    <source>
        <dbReference type="SAM" id="Phobius"/>
    </source>
</evidence>
<feature type="transmembrane region" description="Helical" evidence="1">
    <location>
        <begin position="80"/>
        <end position="101"/>
    </location>
</feature>
<dbReference type="EMBL" id="FOFU01000012">
    <property type="protein sequence ID" value="SEQ84038.1"/>
    <property type="molecule type" value="Genomic_DNA"/>
</dbReference>
<dbReference type="OrthoDB" id="359074at2"/>
<protein>
    <recommendedName>
        <fullName evidence="2">Urease accessory protein UreH-like transmembrane domain-containing protein</fullName>
    </recommendedName>
</protein>
<gene>
    <name evidence="3" type="ORF">SAMN04487977_11217</name>
</gene>
<feature type="transmembrane region" description="Helical" evidence="1">
    <location>
        <begin position="193"/>
        <end position="213"/>
    </location>
</feature>
<reference evidence="3 4" key="1">
    <citation type="submission" date="2016-10" db="EMBL/GenBank/DDBJ databases">
        <authorList>
            <person name="de Groot N.N."/>
        </authorList>
    </citation>
    <scope>NUCLEOTIDE SEQUENCE [LARGE SCALE GENOMIC DNA]</scope>
    <source>
        <strain evidence="3 4">B25</strain>
    </source>
</reference>
<dbReference type="AlphaFoldDB" id="A0A1H9JB74"/>
<feature type="transmembrane region" description="Helical" evidence="1">
    <location>
        <begin position="122"/>
        <end position="144"/>
    </location>
</feature>
<keyword evidence="4" id="KW-1185">Reference proteome</keyword>
<feature type="transmembrane region" description="Helical" evidence="1">
    <location>
        <begin position="156"/>
        <end position="181"/>
    </location>
</feature>
<feature type="transmembrane region" description="Helical" evidence="1">
    <location>
        <begin position="41"/>
        <end position="68"/>
    </location>
</feature>
<dbReference type="InterPro" id="IPR039447">
    <property type="entry name" value="UreH-like_TM_dom"/>
</dbReference>
<organism evidence="3 4">
    <name type="scientific">Treponema bryantii</name>
    <dbReference type="NCBI Taxonomy" id="163"/>
    <lineage>
        <taxon>Bacteria</taxon>
        <taxon>Pseudomonadati</taxon>
        <taxon>Spirochaetota</taxon>
        <taxon>Spirochaetia</taxon>
        <taxon>Spirochaetales</taxon>
        <taxon>Treponemataceae</taxon>
        <taxon>Treponema</taxon>
    </lineage>
</organism>
<name>A0A1H9JB74_9SPIR</name>
<evidence type="ECO:0000313" key="4">
    <source>
        <dbReference type="Proteomes" id="UP000182360"/>
    </source>
</evidence>
<evidence type="ECO:0000313" key="3">
    <source>
        <dbReference type="EMBL" id="SEQ84038.1"/>
    </source>
</evidence>
<keyword evidence="1" id="KW-0812">Transmembrane</keyword>
<keyword evidence="1" id="KW-1133">Transmembrane helix</keyword>
<keyword evidence="1" id="KW-0472">Membrane</keyword>
<sequence>MILEAILLGASTGTYCSMYCGPVLIPFLCGTENPGYKRNAGLTGAFLAARLVTYFILGTVFAGLGYLVNDYIDPVFARKLSLFAYIFSGLILLCNSLGVRFPWGCSHNGCRVQKLRHIGNDWVTAVIAGLAVGLHICPPLWTAMTRSIFGGHGLPGLFYFVFFYIGTLPFFIPLLGIPFITKRVGIIRKISRIAQFFISIYFIYFLGLQPLIFG</sequence>
<dbReference type="STRING" id="163.SAMN04487775_101418"/>
<proteinExistence type="predicted"/>
<evidence type="ECO:0000259" key="2">
    <source>
        <dbReference type="Pfam" id="PF13386"/>
    </source>
</evidence>